<evidence type="ECO:0000313" key="3">
    <source>
        <dbReference type="Proteomes" id="UP000224006"/>
    </source>
</evidence>
<evidence type="ECO:0000256" key="1">
    <source>
        <dbReference type="SAM" id="MobiDB-lite"/>
    </source>
</evidence>
<evidence type="ECO:0000313" key="2">
    <source>
        <dbReference type="EMBL" id="PFH31820.1"/>
    </source>
</evidence>
<proteinExistence type="predicted"/>
<dbReference type="KEGG" id="bbes:BESB_023120"/>
<dbReference type="GeneID" id="40307372"/>
<dbReference type="EMBL" id="NWUJ01000013">
    <property type="protein sequence ID" value="PFH31820.1"/>
    <property type="molecule type" value="Genomic_DNA"/>
</dbReference>
<keyword evidence="3" id="KW-1185">Reference proteome</keyword>
<feature type="region of interest" description="Disordered" evidence="1">
    <location>
        <begin position="1"/>
        <end position="129"/>
    </location>
</feature>
<name>A0A2A9M8V5_BESBE</name>
<protein>
    <submittedName>
        <fullName evidence="2">Uncharacterized protein</fullName>
    </submittedName>
</protein>
<feature type="compositionally biased region" description="Basic residues" evidence="1">
    <location>
        <begin position="85"/>
        <end position="98"/>
    </location>
</feature>
<accession>A0A2A9M8V5</accession>
<feature type="compositionally biased region" description="Polar residues" evidence="1">
    <location>
        <begin position="18"/>
        <end position="29"/>
    </location>
</feature>
<comment type="caution">
    <text evidence="2">The sequence shown here is derived from an EMBL/GenBank/DDBJ whole genome shotgun (WGS) entry which is preliminary data.</text>
</comment>
<gene>
    <name evidence="2" type="ORF">BESB_023120</name>
</gene>
<sequence>MRGSRACSPRLERRRNRLWQQTQANSTEPRNARERKRRGRALDLDLTAANAVRTALQAEKRRLRGRKTSGQTPADGNKMDESKTSRRSKASTRQRRRTPTSSLAKTAESEKRSQTIKLNRKKKTKTELPRDANPAAVFCKASLCGAFTRCQRHPT</sequence>
<dbReference type="Proteomes" id="UP000224006">
    <property type="component" value="Chromosome XII"/>
</dbReference>
<dbReference type="AlphaFoldDB" id="A0A2A9M8V5"/>
<organism evidence="2 3">
    <name type="scientific">Besnoitia besnoiti</name>
    <name type="common">Apicomplexan protozoan</name>
    <dbReference type="NCBI Taxonomy" id="94643"/>
    <lineage>
        <taxon>Eukaryota</taxon>
        <taxon>Sar</taxon>
        <taxon>Alveolata</taxon>
        <taxon>Apicomplexa</taxon>
        <taxon>Conoidasida</taxon>
        <taxon>Coccidia</taxon>
        <taxon>Eucoccidiorida</taxon>
        <taxon>Eimeriorina</taxon>
        <taxon>Sarcocystidae</taxon>
        <taxon>Besnoitia</taxon>
    </lineage>
</organism>
<dbReference type="VEuPathDB" id="ToxoDB:BESB_023120"/>
<reference evidence="2 3" key="1">
    <citation type="submission" date="2017-09" db="EMBL/GenBank/DDBJ databases">
        <title>Genome sequencing of Besnoitia besnoiti strain Bb-Ger1.</title>
        <authorList>
            <person name="Schares G."/>
            <person name="Venepally P."/>
            <person name="Lorenzi H.A."/>
        </authorList>
    </citation>
    <scope>NUCLEOTIDE SEQUENCE [LARGE SCALE GENOMIC DNA]</scope>
    <source>
        <strain evidence="2 3">Bb-Ger1</strain>
    </source>
</reference>
<dbReference type="RefSeq" id="XP_029215829.1">
    <property type="nucleotide sequence ID" value="XM_029361014.1"/>
</dbReference>